<reference evidence="3" key="1">
    <citation type="submission" date="2015-09" db="EMBL/GenBank/DDBJ databases">
        <authorList>
            <person name="Daims H."/>
        </authorList>
    </citation>
    <scope>NUCLEOTIDE SEQUENCE [LARGE SCALE GENOMIC DNA]</scope>
</reference>
<keyword evidence="3" id="KW-1185">Reference proteome</keyword>
<evidence type="ECO:0000313" key="2">
    <source>
        <dbReference type="EMBL" id="CUQ67072.1"/>
    </source>
</evidence>
<dbReference type="OrthoDB" id="9798144at2"/>
<dbReference type="RefSeq" id="WP_158023336.1">
    <property type="nucleotide sequence ID" value="NZ_LN885086.1"/>
</dbReference>
<feature type="transmembrane region" description="Helical" evidence="1">
    <location>
        <begin position="45"/>
        <end position="66"/>
    </location>
</feature>
<evidence type="ECO:0000313" key="3">
    <source>
        <dbReference type="Proteomes" id="UP000066284"/>
    </source>
</evidence>
<gene>
    <name evidence="2" type="ORF">NITINOP_2100</name>
</gene>
<feature type="transmembrane region" description="Helical" evidence="1">
    <location>
        <begin position="18"/>
        <end position="39"/>
    </location>
</feature>
<accession>A0A0S4KUU0</accession>
<protein>
    <submittedName>
        <fullName evidence="2">Uncharacterized protein</fullName>
    </submittedName>
</protein>
<organism evidence="2 3">
    <name type="scientific">Candidatus Nitrospira inopinata</name>
    <dbReference type="NCBI Taxonomy" id="1715989"/>
    <lineage>
        <taxon>Bacteria</taxon>
        <taxon>Pseudomonadati</taxon>
        <taxon>Nitrospirota</taxon>
        <taxon>Nitrospiria</taxon>
        <taxon>Nitrospirales</taxon>
        <taxon>Nitrospiraceae</taxon>
        <taxon>Nitrospira</taxon>
    </lineage>
</organism>
<proteinExistence type="predicted"/>
<dbReference type="AlphaFoldDB" id="A0A0S4KUU0"/>
<name>A0A0S4KUU0_9BACT</name>
<keyword evidence="1" id="KW-1133">Transmembrane helix</keyword>
<dbReference type="KEGG" id="nio:NITINOP_2100"/>
<dbReference type="STRING" id="1715989.NITINOP_2100"/>
<evidence type="ECO:0000256" key="1">
    <source>
        <dbReference type="SAM" id="Phobius"/>
    </source>
</evidence>
<dbReference type="Proteomes" id="UP000066284">
    <property type="component" value="Chromosome 1"/>
</dbReference>
<sequence>MPVTPPTSPRTDWRLRGVVARSVGILSIALGFVVGMYGLDHPASSWLRTALALLVTGVAAQAYGLYCSIKRFR</sequence>
<dbReference type="EMBL" id="LN885086">
    <property type="protein sequence ID" value="CUQ67072.1"/>
    <property type="molecule type" value="Genomic_DNA"/>
</dbReference>
<keyword evidence="1" id="KW-0472">Membrane</keyword>
<keyword evidence="1" id="KW-0812">Transmembrane</keyword>